<accession>A0ABW9QQL2</accession>
<protein>
    <submittedName>
        <fullName evidence="6">Response regulator</fullName>
    </submittedName>
</protein>
<dbReference type="Gene3D" id="1.10.10.10">
    <property type="entry name" value="Winged helix-like DNA-binding domain superfamily/Winged helix DNA-binding domain"/>
    <property type="match status" value="1"/>
</dbReference>
<proteinExistence type="predicted"/>
<sequence>MILIVEDDEGIAAFVAKGLKAEGYATTVARDGDEALALAATAGADLDLVLLDLALPGTDGLSVLRRWRSERRGVPVIVLTARDGTADKVRGLDAGADDYVTKPFAFEELLARVRAALRSVEQRSSTELVVDDLRLDLLTKLAWRAGRRIDLAPREWALLELFMRHPDHLLSRSQILARVWDYDFDPGTNVVEVYVSYLRRKLNQPGLSPLIRTVRGAGYRLRDPAD</sequence>
<feature type="domain" description="OmpR/PhoB-type" evidence="5">
    <location>
        <begin position="125"/>
        <end position="223"/>
    </location>
</feature>
<dbReference type="InterPro" id="IPR036388">
    <property type="entry name" value="WH-like_DNA-bd_sf"/>
</dbReference>
<dbReference type="Gene3D" id="3.40.50.2300">
    <property type="match status" value="1"/>
</dbReference>
<gene>
    <name evidence="6" type="ORF">GHK86_02500</name>
</gene>
<dbReference type="InterPro" id="IPR001789">
    <property type="entry name" value="Sig_transdc_resp-reg_receiver"/>
</dbReference>
<dbReference type="InterPro" id="IPR011006">
    <property type="entry name" value="CheY-like_superfamily"/>
</dbReference>
<dbReference type="PANTHER" id="PTHR48111">
    <property type="entry name" value="REGULATOR OF RPOS"/>
    <property type="match status" value="1"/>
</dbReference>
<evidence type="ECO:0000256" key="1">
    <source>
        <dbReference type="ARBA" id="ARBA00023125"/>
    </source>
</evidence>
<dbReference type="SMART" id="SM00448">
    <property type="entry name" value="REC"/>
    <property type="match status" value="1"/>
</dbReference>
<keyword evidence="1 3" id="KW-0238">DNA-binding</keyword>
<dbReference type="EMBL" id="WJHE01000103">
    <property type="protein sequence ID" value="MST31602.1"/>
    <property type="molecule type" value="Genomic_DNA"/>
</dbReference>
<evidence type="ECO:0000259" key="4">
    <source>
        <dbReference type="PROSITE" id="PS50110"/>
    </source>
</evidence>
<organism evidence="6 7">
    <name type="scientific">Acidiferrimicrobium australe</name>
    <dbReference type="NCBI Taxonomy" id="2664430"/>
    <lineage>
        <taxon>Bacteria</taxon>
        <taxon>Bacillati</taxon>
        <taxon>Actinomycetota</taxon>
        <taxon>Acidimicrobiia</taxon>
        <taxon>Acidimicrobiales</taxon>
        <taxon>Acidimicrobiaceae</taxon>
        <taxon>Acidiferrimicrobium</taxon>
    </lineage>
</organism>
<dbReference type="PROSITE" id="PS51755">
    <property type="entry name" value="OMPR_PHOB"/>
    <property type="match status" value="1"/>
</dbReference>
<feature type="domain" description="Response regulatory" evidence="4">
    <location>
        <begin position="1"/>
        <end position="117"/>
    </location>
</feature>
<dbReference type="Pfam" id="PF00072">
    <property type="entry name" value="Response_reg"/>
    <property type="match status" value="1"/>
</dbReference>
<name>A0ABW9QQL2_9ACTN</name>
<dbReference type="SMART" id="SM00862">
    <property type="entry name" value="Trans_reg_C"/>
    <property type="match status" value="1"/>
</dbReference>
<evidence type="ECO:0000313" key="6">
    <source>
        <dbReference type="EMBL" id="MST31602.1"/>
    </source>
</evidence>
<keyword evidence="2" id="KW-0597">Phosphoprotein</keyword>
<keyword evidence="7" id="KW-1185">Reference proteome</keyword>
<dbReference type="PANTHER" id="PTHR48111:SF38">
    <property type="entry name" value="TWO-COMPONENT RESPONSE REGULATOR"/>
    <property type="match status" value="1"/>
</dbReference>
<reference evidence="6 7" key="1">
    <citation type="submission" date="2019-11" db="EMBL/GenBank/DDBJ databases">
        <title>Acidiferrimicrobium australis gen. nov., sp. nov., an acidophilic and obligately heterotrophic, member of the Actinobacteria that catalyses dissimilatory oxido- reduction of iron isolated from metal-rich acidic water in Chile.</title>
        <authorList>
            <person name="Gonzalez D."/>
            <person name="Huber K."/>
            <person name="Hedrich S."/>
            <person name="Rojas-Villalobos C."/>
            <person name="Quatrini R."/>
            <person name="Dinamarca M.A."/>
            <person name="Schwarz A."/>
            <person name="Canales C."/>
            <person name="Nancucheo I."/>
        </authorList>
    </citation>
    <scope>NUCLEOTIDE SEQUENCE [LARGE SCALE GENOMIC DNA]</scope>
    <source>
        <strain evidence="6 7">USS-CCA1</strain>
    </source>
</reference>
<evidence type="ECO:0000256" key="2">
    <source>
        <dbReference type="PROSITE-ProRule" id="PRU00169"/>
    </source>
</evidence>
<dbReference type="SUPFAM" id="SSF52172">
    <property type="entry name" value="CheY-like"/>
    <property type="match status" value="1"/>
</dbReference>
<dbReference type="InterPro" id="IPR001867">
    <property type="entry name" value="OmpR/PhoB-type_DNA-bd"/>
</dbReference>
<dbReference type="Proteomes" id="UP000437736">
    <property type="component" value="Unassembled WGS sequence"/>
</dbReference>
<evidence type="ECO:0000313" key="7">
    <source>
        <dbReference type="Proteomes" id="UP000437736"/>
    </source>
</evidence>
<feature type="modified residue" description="4-aspartylphosphate" evidence="2">
    <location>
        <position position="52"/>
    </location>
</feature>
<feature type="DNA-binding region" description="OmpR/PhoB-type" evidence="3">
    <location>
        <begin position="125"/>
        <end position="223"/>
    </location>
</feature>
<dbReference type="Gene3D" id="6.10.250.690">
    <property type="match status" value="1"/>
</dbReference>
<dbReference type="InterPro" id="IPR039420">
    <property type="entry name" value="WalR-like"/>
</dbReference>
<evidence type="ECO:0000256" key="3">
    <source>
        <dbReference type="PROSITE-ProRule" id="PRU01091"/>
    </source>
</evidence>
<dbReference type="PROSITE" id="PS50110">
    <property type="entry name" value="RESPONSE_REGULATORY"/>
    <property type="match status" value="1"/>
</dbReference>
<comment type="caution">
    <text evidence="6">The sequence shown here is derived from an EMBL/GenBank/DDBJ whole genome shotgun (WGS) entry which is preliminary data.</text>
</comment>
<dbReference type="Pfam" id="PF00486">
    <property type="entry name" value="Trans_reg_C"/>
    <property type="match status" value="1"/>
</dbReference>
<evidence type="ECO:0000259" key="5">
    <source>
        <dbReference type="PROSITE" id="PS51755"/>
    </source>
</evidence>
<dbReference type="CDD" id="cd00383">
    <property type="entry name" value="trans_reg_C"/>
    <property type="match status" value="1"/>
</dbReference>